<comment type="caution">
    <text evidence="1">The sequence shown here is derived from an EMBL/GenBank/DDBJ whole genome shotgun (WGS) entry which is preliminary data.</text>
</comment>
<dbReference type="EMBL" id="BARS01031651">
    <property type="protein sequence ID" value="GAG20558.1"/>
    <property type="molecule type" value="Genomic_DNA"/>
</dbReference>
<name>X0W7I3_9ZZZZ</name>
<sequence>EFIDLHKLKTIFQYSRNLSLTEHRLLPNLTHLVIASKNVVDDDYGYSVLKKATKYPYNDESDKYETMKLSREGGYDPNGRYIKLRRRHSYEYGKERDIPLTKRPKEKREGEWREEWEENQNNTLSWPPEDIIEEDYFAFIRKKAIKNLKNQRIKIEEFKSSLMDGIAIKETIRNWAFKKKIYVRNEQQIQGKIDTLIVIFDEDDGKVEKYPYKITWWAEHDRESDMAFYATNPGEYLIGPGISHVEIGGLLSIFPPITMEQV</sequence>
<dbReference type="AlphaFoldDB" id="X0W7I3"/>
<proteinExistence type="predicted"/>
<evidence type="ECO:0000313" key="1">
    <source>
        <dbReference type="EMBL" id="GAG20558.1"/>
    </source>
</evidence>
<protein>
    <submittedName>
        <fullName evidence="1">Uncharacterized protein</fullName>
    </submittedName>
</protein>
<feature type="non-terminal residue" evidence="1">
    <location>
        <position position="1"/>
    </location>
</feature>
<feature type="non-terminal residue" evidence="1">
    <location>
        <position position="262"/>
    </location>
</feature>
<accession>X0W7I3</accession>
<reference evidence="1" key="1">
    <citation type="journal article" date="2014" name="Front. Microbiol.">
        <title>High frequency of phylogenetically diverse reductive dehalogenase-homologous genes in deep subseafloor sedimentary metagenomes.</title>
        <authorList>
            <person name="Kawai M."/>
            <person name="Futagami T."/>
            <person name="Toyoda A."/>
            <person name="Takaki Y."/>
            <person name="Nishi S."/>
            <person name="Hori S."/>
            <person name="Arai W."/>
            <person name="Tsubouchi T."/>
            <person name="Morono Y."/>
            <person name="Uchiyama I."/>
            <person name="Ito T."/>
            <person name="Fujiyama A."/>
            <person name="Inagaki F."/>
            <person name="Takami H."/>
        </authorList>
    </citation>
    <scope>NUCLEOTIDE SEQUENCE</scope>
    <source>
        <strain evidence="1">Expedition CK06-06</strain>
    </source>
</reference>
<organism evidence="1">
    <name type="scientific">marine sediment metagenome</name>
    <dbReference type="NCBI Taxonomy" id="412755"/>
    <lineage>
        <taxon>unclassified sequences</taxon>
        <taxon>metagenomes</taxon>
        <taxon>ecological metagenomes</taxon>
    </lineage>
</organism>
<gene>
    <name evidence="1" type="ORF">S01H1_49229</name>
</gene>